<dbReference type="NCBIfam" id="NF040786">
    <property type="entry name" value="LysR_Sec_metab"/>
    <property type="match status" value="1"/>
</dbReference>
<dbReference type="AlphaFoldDB" id="A0A1M4YML7"/>
<dbReference type="Gene3D" id="1.10.10.10">
    <property type="entry name" value="Winged helix-like DNA-binding domain superfamily/Winged helix DNA-binding domain"/>
    <property type="match status" value="1"/>
</dbReference>
<dbReference type="InterPro" id="IPR047788">
    <property type="entry name" value="LysR-like_Sec_metab"/>
</dbReference>
<comment type="similarity">
    <text evidence="1">Belongs to the LysR transcriptional regulatory family.</text>
</comment>
<keyword evidence="4" id="KW-0804">Transcription</keyword>
<dbReference type="SUPFAM" id="SSF53850">
    <property type="entry name" value="Periplasmic binding protein-like II"/>
    <property type="match status" value="1"/>
</dbReference>
<dbReference type="Pfam" id="PF03466">
    <property type="entry name" value="LysR_substrate"/>
    <property type="match status" value="1"/>
</dbReference>
<dbReference type="Gene3D" id="3.40.190.290">
    <property type="match status" value="1"/>
</dbReference>
<accession>A0A1M4YML7</accession>
<dbReference type="InterPro" id="IPR036390">
    <property type="entry name" value="WH_DNA-bd_sf"/>
</dbReference>
<evidence type="ECO:0000259" key="5">
    <source>
        <dbReference type="PROSITE" id="PS50931"/>
    </source>
</evidence>
<sequence>MNLATLQTFIAVAEKKNLSLAAQEIHITQPAISKQLSALESHFGTALVERKGRGVSLTPAGEVFYRHAREIVDLMNRAERDIRQMSGEIRGRMIVWASTIPGHYILPPIIGAFKKEYPDVQFVLHIGDSKEAIRKLLEESAHLAAVGMLPNNKRIEGVKFFSDELVVIVPPEHPFAGSPEITLHELAREPLVWRETGSGTRSVVESHLAQGGLTPDKLNIALELGSTGAVITAVEAGAGVSVVSRWAVLKEQALGKIVTIKVKDYPMQRDLYLVYPRRKNKSPMVETFIQFALKQNPPA</sequence>
<dbReference type="PRINTS" id="PR00039">
    <property type="entry name" value="HTHLYSR"/>
</dbReference>
<evidence type="ECO:0000256" key="2">
    <source>
        <dbReference type="ARBA" id="ARBA00023015"/>
    </source>
</evidence>
<keyword evidence="7" id="KW-1185">Reference proteome</keyword>
<dbReference type="GO" id="GO:0000976">
    <property type="term" value="F:transcription cis-regulatory region binding"/>
    <property type="evidence" value="ECO:0007669"/>
    <property type="project" value="TreeGrafter"/>
</dbReference>
<reference evidence="7" key="1">
    <citation type="submission" date="2016-11" db="EMBL/GenBank/DDBJ databases">
        <authorList>
            <person name="Varghese N."/>
            <person name="Submissions S."/>
        </authorList>
    </citation>
    <scope>NUCLEOTIDE SEQUENCE [LARGE SCALE GENOMIC DNA]</scope>
    <source>
        <strain evidence="7">DSM 12395</strain>
    </source>
</reference>
<feature type="domain" description="HTH lysR-type" evidence="5">
    <location>
        <begin position="1"/>
        <end position="58"/>
    </location>
</feature>
<gene>
    <name evidence="6" type="ORF">SAMN02745133_01744</name>
</gene>
<dbReference type="SUPFAM" id="SSF46785">
    <property type="entry name" value="Winged helix' DNA-binding domain"/>
    <property type="match status" value="1"/>
</dbReference>
<keyword evidence="3" id="KW-0238">DNA-binding</keyword>
<dbReference type="InterPro" id="IPR000847">
    <property type="entry name" value="LysR_HTH_N"/>
</dbReference>
<organism evidence="6 7">
    <name type="scientific">Desulforamulus putei DSM 12395</name>
    <dbReference type="NCBI Taxonomy" id="1121429"/>
    <lineage>
        <taxon>Bacteria</taxon>
        <taxon>Bacillati</taxon>
        <taxon>Bacillota</taxon>
        <taxon>Clostridia</taxon>
        <taxon>Eubacteriales</taxon>
        <taxon>Peptococcaceae</taxon>
        <taxon>Desulforamulus</taxon>
    </lineage>
</organism>
<dbReference type="RefSeq" id="WP_073238760.1">
    <property type="nucleotide sequence ID" value="NZ_FQUY01000011.1"/>
</dbReference>
<dbReference type="Pfam" id="PF00126">
    <property type="entry name" value="HTH_1"/>
    <property type="match status" value="1"/>
</dbReference>
<proteinExistence type="inferred from homology"/>
<dbReference type="CDD" id="cd08420">
    <property type="entry name" value="PBP2_CysL_like"/>
    <property type="match status" value="1"/>
</dbReference>
<dbReference type="PROSITE" id="PS50931">
    <property type="entry name" value="HTH_LYSR"/>
    <property type="match status" value="1"/>
</dbReference>
<evidence type="ECO:0000313" key="7">
    <source>
        <dbReference type="Proteomes" id="UP000184148"/>
    </source>
</evidence>
<dbReference type="OrthoDB" id="9785745at2"/>
<dbReference type="EMBL" id="FQUY01000011">
    <property type="protein sequence ID" value="SHF07059.1"/>
    <property type="molecule type" value="Genomic_DNA"/>
</dbReference>
<evidence type="ECO:0000256" key="1">
    <source>
        <dbReference type="ARBA" id="ARBA00009437"/>
    </source>
</evidence>
<dbReference type="Proteomes" id="UP000184148">
    <property type="component" value="Unassembled WGS sequence"/>
</dbReference>
<keyword evidence="2" id="KW-0805">Transcription regulation</keyword>
<dbReference type="FunFam" id="1.10.10.10:FF:000001">
    <property type="entry name" value="LysR family transcriptional regulator"/>
    <property type="match status" value="1"/>
</dbReference>
<dbReference type="GO" id="GO:0003700">
    <property type="term" value="F:DNA-binding transcription factor activity"/>
    <property type="evidence" value="ECO:0007669"/>
    <property type="project" value="InterPro"/>
</dbReference>
<dbReference type="PANTHER" id="PTHR30126:SF39">
    <property type="entry name" value="HTH-TYPE TRANSCRIPTIONAL REGULATOR CYSL"/>
    <property type="match status" value="1"/>
</dbReference>
<dbReference type="PANTHER" id="PTHR30126">
    <property type="entry name" value="HTH-TYPE TRANSCRIPTIONAL REGULATOR"/>
    <property type="match status" value="1"/>
</dbReference>
<dbReference type="InterPro" id="IPR005119">
    <property type="entry name" value="LysR_subst-bd"/>
</dbReference>
<dbReference type="InterPro" id="IPR036388">
    <property type="entry name" value="WH-like_DNA-bd_sf"/>
</dbReference>
<dbReference type="STRING" id="1121429.SAMN02745133_01744"/>
<evidence type="ECO:0000313" key="6">
    <source>
        <dbReference type="EMBL" id="SHF07059.1"/>
    </source>
</evidence>
<name>A0A1M4YML7_9FIRM</name>
<evidence type="ECO:0000256" key="3">
    <source>
        <dbReference type="ARBA" id="ARBA00023125"/>
    </source>
</evidence>
<evidence type="ECO:0000256" key="4">
    <source>
        <dbReference type="ARBA" id="ARBA00023163"/>
    </source>
</evidence>
<protein>
    <submittedName>
        <fullName evidence="6">Transcriptional regulator, LysR family</fullName>
    </submittedName>
</protein>